<dbReference type="Proteomes" id="UP000289738">
    <property type="component" value="Chromosome A10"/>
</dbReference>
<evidence type="ECO:0000313" key="3">
    <source>
        <dbReference type="Proteomes" id="UP000289738"/>
    </source>
</evidence>
<name>A0A445BCF6_ARAHY</name>
<protein>
    <submittedName>
        <fullName evidence="2">Uncharacterized protein</fullName>
    </submittedName>
</protein>
<organism evidence="2 3">
    <name type="scientific">Arachis hypogaea</name>
    <name type="common">Peanut</name>
    <dbReference type="NCBI Taxonomy" id="3818"/>
    <lineage>
        <taxon>Eukaryota</taxon>
        <taxon>Viridiplantae</taxon>
        <taxon>Streptophyta</taxon>
        <taxon>Embryophyta</taxon>
        <taxon>Tracheophyta</taxon>
        <taxon>Spermatophyta</taxon>
        <taxon>Magnoliopsida</taxon>
        <taxon>eudicotyledons</taxon>
        <taxon>Gunneridae</taxon>
        <taxon>Pentapetalae</taxon>
        <taxon>rosids</taxon>
        <taxon>fabids</taxon>
        <taxon>Fabales</taxon>
        <taxon>Fabaceae</taxon>
        <taxon>Papilionoideae</taxon>
        <taxon>50 kb inversion clade</taxon>
        <taxon>dalbergioids sensu lato</taxon>
        <taxon>Dalbergieae</taxon>
        <taxon>Pterocarpus clade</taxon>
        <taxon>Arachis</taxon>
    </lineage>
</organism>
<dbReference type="EMBL" id="SDMP01000010">
    <property type="protein sequence ID" value="RYR36360.1"/>
    <property type="molecule type" value="Genomic_DNA"/>
</dbReference>
<proteinExistence type="predicted"/>
<feature type="region of interest" description="Disordered" evidence="1">
    <location>
        <begin position="1"/>
        <end position="21"/>
    </location>
</feature>
<dbReference type="AlphaFoldDB" id="A0A445BCF6"/>
<evidence type="ECO:0000313" key="2">
    <source>
        <dbReference type="EMBL" id="RYR36360.1"/>
    </source>
</evidence>
<accession>A0A445BCF6</accession>
<gene>
    <name evidence="2" type="ORF">Ahy_A10g051334</name>
</gene>
<comment type="caution">
    <text evidence="2">The sequence shown here is derived from an EMBL/GenBank/DDBJ whole genome shotgun (WGS) entry which is preliminary data.</text>
</comment>
<sequence length="140" mass="14679">MLGCPSQIPNPATLAPHNGKREPIPPITVELLLPLTLPPPSLKRASKPPSLSCSSVPPSCSYCFSFESTVAQLCFIVAGAISVPPKLMGSSGLNPLKLSVAREVNVKIEVDSAVDVKLCSQDSNEFHTLAASVAAVLTHH</sequence>
<evidence type="ECO:0000256" key="1">
    <source>
        <dbReference type="SAM" id="MobiDB-lite"/>
    </source>
</evidence>
<reference evidence="2 3" key="1">
    <citation type="submission" date="2019-01" db="EMBL/GenBank/DDBJ databases">
        <title>Sequencing of cultivated peanut Arachis hypogaea provides insights into genome evolution and oil improvement.</title>
        <authorList>
            <person name="Chen X."/>
        </authorList>
    </citation>
    <scope>NUCLEOTIDE SEQUENCE [LARGE SCALE GENOMIC DNA]</scope>
    <source>
        <strain evidence="3">cv. Fuhuasheng</strain>
        <tissue evidence="2">Leaves</tissue>
    </source>
</reference>
<keyword evidence="3" id="KW-1185">Reference proteome</keyword>